<comment type="caution">
    <text evidence="8">The sequence shown here is derived from an EMBL/GenBank/DDBJ whole genome shotgun (WGS) entry which is preliminary data.</text>
</comment>
<dbReference type="PANTHER" id="PTHR46566">
    <property type="entry name" value="1-PHOSPHOFRUCTOKINASE-RELATED"/>
    <property type="match status" value="1"/>
</dbReference>
<dbReference type="SUPFAM" id="SSF53613">
    <property type="entry name" value="Ribokinase-like"/>
    <property type="match status" value="1"/>
</dbReference>
<dbReference type="PIRSF" id="PIRSF000535">
    <property type="entry name" value="1PFK/6PFK/LacC"/>
    <property type="match status" value="1"/>
</dbReference>
<dbReference type="EMBL" id="JBHLVF010000001">
    <property type="protein sequence ID" value="MFC0389751.1"/>
    <property type="molecule type" value="Genomic_DNA"/>
</dbReference>
<dbReference type="CDD" id="cd01164">
    <property type="entry name" value="FruK_PfkB_like"/>
    <property type="match status" value="1"/>
</dbReference>
<protein>
    <recommendedName>
        <fullName evidence="6">Tagatose-6-phosphate kinase</fullName>
        <ecNumber evidence="6">2.7.1.144</ecNumber>
    </recommendedName>
</protein>
<feature type="domain" description="Carbohydrate kinase PfkB" evidence="7">
    <location>
        <begin position="15"/>
        <end position="299"/>
    </location>
</feature>
<dbReference type="NCBIfam" id="TIGR03168">
    <property type="entry name" value="1-PFK"/>
    <property type="match status" value="1"/>
</dbReference>
<evidence type="ECO:0000256" key="5">
    <source>
        <dbReference type="ARBA" id="ARBA00022840"/>
    </source>
</evidence>
<dbReference type="PANTHER" id="PTHR46566:SF2">
    <property type="entry name" value="ATP-DEPENDENT 6-PHOSPHOFRUCTOKINASE ISOZYME 2"/>
    <property type="match status" value="1"/>
</dbReference>
<dbReference type="Pfam" id="PF00294">
    <property type="entry name" value="PfkB"/>
    <property type="match status" value="1"/>
</dbReference>
<evidence type="ECO:0000256" key="3">
    <source>
        <dbReference type="ARBA" id="ARBA00022741"/>
    </source>
</evidence>
<dbReference type="PROSITE" id="PS00584">
    <property type="entry name" value="PFKB_KINASES_2"/>
    <property type="match status" value="1"/>
</dbReference>
<evidence type="ECO:0000313" key="8">
    <source>
        <dbReference type="EMBL" id="MFC0389751.1"/>
    </source>
</evidence>
<comment type="catalytic activity">
    <reaction evidence="6">
        <text>D-tagatofuranose 6-phosphate + ATP = D-tagatofuranose 1,6-bisphosphate + ADP + H(+)</text>
        <dbReference type="Rhea" id="RHEA:12420"/>
        <dbReference type="ChEBI" id="CHEBI:15378"/>
        <dbReference type="ChEBI" id="CHEBI:30616"/>
        <dbReference type="ChEBI" id="CHEBI:58694"/>
        <dbReference type="ChEBI" id="CHEBI:58695"/>
        <dbReference type="ChEBI" id="CHEBI:456216"/>
        <dbReference type="EC" id="2.7.1.144"/>
    </reaction>
</comment>
<proteinExistence type="inferred from homology"/>
<dbReference type="InterPro" id="IPR029056">
    <property type="entry name" value="Ribokinase-like"/>
</dbReference>
<keyword evidence="9" id="KW-1185">Reference proteome</keyword>
<name>A0ABV6J1K4_9BACL</name>
<dbReference type="Proteomes" id="UP001589818">
    <property type="component" value="Unassembled WGS sequence"/>
</dbReference>
<comment type="similarity">
    <text evidence="1">Belongs to the carbohydrate kinase pfkB family.</text>
</comment>
<keyword evidence="4" id="KW-0418">Kinase</keyword>
<organism evidence="8 9">
    <name type="scientific">Paenibacillus mendelii</name>
    <dbReference type="NCBI Taxonomy" id="206163"/>
    <lineage>
        <taxon>Bacteria</taxon>
        <taxon>Bacillati</taxon>
        <taxon>Bacillota</taxon>
        <taxon>Bacilli</taxon>
        <taxon>Bacillales</taxon>
        <taxon>Paenibacillaceae</taxon>
        <taxon>Paenibacillus</taxon>
    </lineage>
</organism>
<dbReference type="EC" id="2.7.1.144" evidence="6"/>
<keyword evidence="5 6" id="KW-0067">ATP-binding</keyword>
<comment type="pathway">
    <text evidence="6">Carbohydrate metabolism; D-tagatose 6-phosphate degradation; D-glyceraldehyde 3-phosphate and glycerone phosphate from D-tagatose 6-phosphate: step 1/2.</text>
</comment>
<keyword evidence="3 6" id="KW-0547">Nucleotide-binding</keyword>
<dbReference type="InterPro" id="IPR017583">
    <property type="entry name" value="Tagatose/fructose_Pkinase"/>
</dbReference>
<keyword evidence="6" id="KW-0423">Lactose metabolism</keyword>
<accession>A0ABV6J1K4</accession>
<dbReference type="InterPro" id="IPR002173">
    <property type="entry name" value="Carboh/pur_kinase_PfkB_CS"/>
</dbReference>
<keyword evidence="2 6" id="KW-0808">Transferase</keyword>
<dbReference type="InterPro" id="IPR011611">
    <property type="entry name" value="PfkB_dom"/>
</dbReference>
<evidence type="ECO:0000256" key="6">
    <source>
        <dbReference type="PIRNR" id="PIRNR000535"/>
    </source>
</evidence>
<comment type="similarity">
    <text evidence="6">Belongs to the carbohydrate kinase PfkB family. LacC subfamily.</text>
</comment>
<evidence type="ECO:0000256" key="4">
    <source>
        <dbReference type="ARBA" id="ARBA00022777"/>
    </source>
</evidence>
<sequence length="321" mass="33493">MTARHLTTITLNAAIDKTYFVPELVPGKANRASRTIAQAGGKGINAARVAHSLGEPVVATGFVAGLNGQMIRSGLTQEGISHQFVEAAGESRTCLNLLNEATGESLEILESGLQIGEADCARLIEQVKLLAESSSVIVMSGSIPSGGGSDIYQRLIDAVKEFQVPVILDTSGDSLLSGIQASPFMIKPNKEESARLTSDVIQGGADDEERLHQTIRHLAQAKQIPCIAVSLGEKGALVGYQGKLYSVSAAKVQAVNPVGSGDSFVAGFAVSLHRGYDIVQALKLASACGASNSLHSAAGVVMPDEVASFIEEIEVREIASL</sequence>
<gene>
    <name evidence="8" type="ORF">ACFFJ8_00025</name>
</gene>
<evidence type="ECO:0000313" key="9">
    <source>
        <dbReference type="Proteomes" id="UP001589818"/>
    </source>
</evidence>
<evidence type="ECO:0000259" key="7">
    <source>
        <dbReference type="Pfam" id="PF00294"/>
    </source>
</evidence>
<dbReference type="Gene3D" id="3.40.1190.20">
    <property type="match status" value="1"/>
</dbReference>
<reference evidence="8 9" key="1">
    <citation type="submission" date="2024-09" db="EMBL/GenBank/DDBJ databases">
        <authorList>
            <person name="Sun Q."/>
            <person name="Mori K."/>
        </authorList>
    </citation>
    <scope>NUCLEOTIDE SEQUENCE [LARGE SCALE GENOMIC DNA]</scope>
    <source>
        <strain evidence="8 9">CCM 4839</strain>
    </source>
</reference>
<evidence type="ECO:0000256" key="1">
    <source>
        <dbReference type="ARBA" id="ARBA00005380"/>
    </source>
</evidence>
<dbReference type="RefSeq" id="WP_204822448.1">
    <property type="nucleotide sequence ID" value="NZ_JANHOF010000019.1"/>
</dbReference>
<evidence type="ECO:0000256" key="2">
    <source>
        <dbReference type="ARBA" id="ARBA00022679"/>
    </source>
</evidence>